<dbReference type="KEGG" id="salm:D0Y50_10810"/>
<dbReference type="InterPro" id="IPR001226">
    <property type="entry name" value="Flavodoxin_CS"/>
</dbReference>
<dbReference type="SUPFAM" id="SSF52218">
    <property type="entry name" value="Flavoproteins"/>
    <property type="match status" value="1"/>
</dbReference>
<evidence type="ECO:0000259" key="5">
    <source>
        <dbReference type="PROSITE" id="PS50902"/>
    </source>
</evidence>
<comment type="cofactor">
    <cofactor evidence="1">
        <name>FMN</name>
        <dbReference type="ChEBI" id="CHEBI:58210"/>
    </cofactor>
</comment>
<name>A0A346NMP3_9ALTE</name>
<gene>
    <name evidence="6" type="ORF">D0Y50_10810</name>
</gene>
<organism evidence="6 7">
    <name type="scientific">Salinimonas sediminis</name>
    <dbReference type="NCBI Taxonomy" id="2303538"/>
    <lineage>
        <taxon>Bacteria</taxon>
        <taxon>Pseudomonadati</taxon>
        <taxon>Pseudomonadota</taxon>
        <taxon>Gammaproteobacteria</taxon>
        <taxon>Alteromonadales</taxon>
        <taxon>Alteromonadaceae</taxon>
        <taxon>Alteromonas/Salinimonas group</taxon>
        <taxon>Salinimonas</taxon>
    </lineage>
</organism>
<evidence type="ECO:0000256" key="1">
    <source>
        <dbReference type="ARBA" id="ARBA00001917"/>
    </source>
</evidence>
<comment type="similarity">
    <text evidence="2">Belongs to the WrbA family.</text>
</comment>
<dbReference type="PANTHER" id="PTHR30546">
    <property type="entry name" value="FLAVODOXIN-RELATED PROTEIN WRBA-RELATED"/>
    <property type="match status" value="1"/>
</dbReference>
<keyword evidence="3" id="KW-0285">Flavoprotein</keyword>
<keyword evidence="7" id="KW-1185">Reference proteome</keyword>
<sequence>MMKPEILVLYYSRHGSTTQLAQAIAKGVEIGGAIARVRTVPPVREYQSEAIQAVPSDGPPFVNKQDLVDCQGLALGSPTRFGNMAAPLKVFLDSTSDSWLKGHLIDKPCCVFTSTSSQHGGQETTLLSMMLPLLHHGMIVCGLPYSEPALHDTNTGGTPYGVTHVAGQHNSTLSQHEQQLALAQGKRLAEVARRLQRANQ</sequence>
<protein>
    <submittedName>
        <fullName evidence="6">NAD(P)H:quinone oxidoreductase</fullName>
    </submittedName>
</protein>
<evidence type="ECO:0000313" key="6">
    <source>
        <dbReference type="EMBL" id="AXR06800.1"/>
    </source>
</evidence>
<evidence type="ECO:0000256" key="3">
    <source>
        <dbReference type="ARBA" id="ARBA00022630"/>
    </source>
</evidence>
<dbReference type="AlphaFoldDB" id="A0A346NMP3"/>
<dbReference type="Proteomes" id="UP000262073">
    <property type="component" value="Chromosome"/>
</dbReference>
<dbReference type="GO" id="GO:0016020">
    <property type="term" value="C:membrane"/>
    <property type="evidence" value="ECO:0007669"/>
    <property type="project" value="TreeGrafter"/>
</dbReference>
<dbReference type="InterPro" id="IPR029039">
    <property type="entry name" value="Flavoprotein-like_sf"/>
</dbReference>
<dbReference type="InterPro" id="IPR008254">
    <property type="entry name" value="Flavodoxin/NO_synth"/>
</dbReference>
<dbReference type="PROSITE" id="PS00201">
    <property type="entry name" value="FLAVODOXIN"/>
    <property type="match status" value="1"/>
</dbReference>
<dbReference type="GO" id="GO:0010181">
    <property type="term" value="F:FMN binding"/>
    <property type="evidence" value="ECO:0007669"/>
    <property type="project" value="InterPro"/>
</dbReference>
<dbReference type="Gene3D" id="3.40.50.360">
    <property type="match status" value="1"/>
</dbReference>
<dbReference type="Pfam" id="PF03358">
    <property type="entry name" value="FMN_red"/>
    <property type="match status" value="1"/>
</dbReference>
<dbReference type="InterPro" id="IPR005025">
    <property type="entry name" value="FMN_Rdtase-like_dom"/>
</dbReference>
<evidence type="ECO:0000256" key="4">
    <source>
        <dbReference type="ARBA" id="ARBA00022643"/>
    </source>
</evidence>
<dbReference type="EMBL" id="CP031769">
    <property type="protein sequence ID" value="AXR06800.1"/>
    <property type="molecule type" value="Genomic_DNA"/>
</dbReference>
<dbReference type="OrthoDB" id="9801479at2"/>
<keyword evidence="4" id="KW-0288">FMN</keyword>
<dbReference type="PROSITE" id="PS50902">
    <property type="entry name" value="FLAVODOXIN_LIKE"/>
    <property type="match status" value="1"/>
</dbReference>
<evidence type="ECO:0000313" key="7">
    <source>
        <dbReference type="Proteomes" id="UP000262073"/>
    </source>
</evidence>
<reference evidence="6 7" key="1">
    <citation type="submission" date="2018-08" db="EMBL/GenBank/DDBJ databases">
        <title>Salinimonas sediminis sp. nov., a piezophilic bacterium isolated from a deep-sea sediment sample from the New Britain Trench.</title>
        <authorList>
            <person name="Cao J."/>
        </authorList>
    </citation>
    <scope>NUCLEOTIDE SEQUENCE [LARGE SCALE GENOMIC DNA]</scope>
    <source>
        <strain evidence="6 7">N102</strain>
    </source>
</reference>
<evidence type="ECO:0000256" key="2">
    <source>
        <dbReference type="ARBA" id="ARBA00006961"/>
    </source>
</evidence>
<dbReference type="NCBIfam" id="TIGR01755">
    <property type="entry name" value="flav_wrbA"/>
    <property type="match status" value="1"/>
</dbReference>
<dbReference type="GO" id="GO:0009055">
    <property type="term" value="F:electron transfer activity"/>
    <property type="evidence" value="ECO:0007669"/>
    <property type="project" value="InterPro"/>
</dbReference>
<dbReference type="FunFam" id="3.40.50.360:FF:000001">
    <property type="entry name" value="NAD(P)H dehydrogenase (Quinone) FQR1-like"/>
    <property type="match status" value="1"/>
</dbReference>
<accession>A0A346NMP3</accession>
<dbReference type="NCBIfam" id="NF002999">
    <property type="entry name" value="PRK03767.1"/>
    <property type="match status" value="1"/>
</dbReference>
<dbReference type="InterPro" id="IPR010089">
    <property type="entry name" value="Flavoprotein_WrbA-like"/>
</dbReference>
<feature type="domain" description="Flavodoxin-like" evidence="5">
    <location>
        <begin position="6"/>
        <end position="188"/>
    </location>
</feature>
<dbReference type="PANTHER" id="PTHR30546:SF23">
    <property type="entry name" value="FLAVOPROTEIN-LIKE PROTEIN YCP4-RELATED"/>
    <property type="match status" value="1"/>
</dbReference>
<dbReference type="GO" id="GO:0003955">
    <property type="term" value="F:NAD(P)H dehydrogenase (quinone) activity"/>
    <property type="evidence" value="ECO:0007669"/>
    <property type="project" value="InterPro"/>
</dbReference>
<proteinExistence type="inferred from homology"/>